<evidence type="ECO:0000259" key="1">
    <source>
        <dbReference type="PROSITE" id="PS51379"/>
    </source>
</evidence>
<dbReference type="RefSeq" id="XP_070900365.1">
    <property type="nucleotide sequence ID" value="XM_071049552.1"/>
</dbReference>
<dbReference type="PROSITE" id="PS51379">
    <property type="entry name" value="4FE4S_FER_2"/>
    <property type="match status" value="1"/>
</dbReference>
<dbReference type="InterPro" id="IPR017896">
    <property type="entry name" value="4Fe4S_Fe-S-bd"/>
</dbReference>
<reference evidence="2 3" key="1">
    <citation type="submission" date="2024-07" db="EMBL/GenBank/DDBJ databases">
        <title>Section-level genome sequencing and comparative genomics of Aspergillus sections Usti and Cavernicolus.</title>
        <authorList>
            <consortium name="Lawrence Berkeley National Laboratory"/>
            <person name="Nybo J.L."/>
            <person name="Vesth T.C."/>
            <person name="Theobald S."/>
            <person name="Frisvad J.C."/>
            <person name="Larsen T.O."/>
            <person name="Kjaerboelling I."/>
            <person name="Rothschild-Mancinelli K."/>
            <person name="Lyhne E.K."/>
            <person name="Kogle M.E."/>
            <person name="Barry K."/>
            <person name="Clum A."/>
            <person name="Na H."/>
            <person name="Ledsgaard L."/>
            <person name="Lin J."/>
            <person name="Lipzen A."/>
            <person name="Kuo A."/>
            <person name="Riley R."/>
            <person name="Mondo S."/>
            <person name="LaButti K."/>
            <person name="Haridas S."/>
            <person name="Pangalinan J."/>
            <person name="Salamov A.A."/>
            <person name="Simmons B.A."/>
            <person name="Magnuson J.K."/>
            <person name="Chen J."/>
            <person name="Drula E."/>
            <person name="Henrissat B."/>
            <person name="Wiebenga A."/>
            <person name="Lubbers R.J."/>
            <person name="Gomes A.C."/>
            <person name="Macurrencykelacurrency M.R."/>
            <person name="Stajich J."/>
            <person name="Grigoriev I.V."/>
            <person name="Mortensen U.H."/>
            <person name="De vries R.P."/>
            <person name="Baker S.E."/>
            <person name="Andersen M.R."/>
        </authorList>
    </citation>
    <scope>NUCLEOTIDE SEQUENCE [LARGE SCALE GENOMIC DNA]</scope>
    <source>
        <strain evidence="2 3">CBS 756.74</strain>
    </source>
</reference>
<keyword evidence="3" id="KW-1185">Reference proteome</keyword>
<sequence>MGSAAYNPDGQFSRHSFPEEHVFVVSFRGATITGHICMSFRSGNHEPVIPRTGPKDKTKGIWDSAQLLSSALSFAFLSARLGRETESISSHTLKHDPDSCDDCGMMLISCKYQANQVPYHPHWAPSQNLRRLILISHNSPATPAIR</sequence>
<evidence type="ECO:0000313" key="3">
    <source>
        <dbReference type="Proteomes" id="UP001610444"/>
    </source>
</evidence>
<proteinExistence type="predicted"/>
<dbReference type="Proteomes" id="UP001610444">
    <property type="component" value="Unassembled WGS sequence"/>
</dbReference>
<gene>
    <name evidence="2" type="ORF">BJX68DRAFT_64970</name>
</gene>
<dbReference type="GeneID" id="98164716"/>
<dbReference type="EMBL" id="JBFXLR010000016">
    <property type="protein sequence ID" value="KAL2852362.1"/>
    <property type="molecule type" value="Genomic_DNA"/>
</dbReference>
<evidence type="ECO:0000313" key="2">
    <source>
        <dbReference type="EMBL" id="KAL2852362.1"/>
    </source>
</evidence>
<protein>
    <recommendedName>
        <fullName evidence="1">4Fe-4S ferredoxin-type domain-containing protein</fullName>
    </recommendedName>
</protein>
<organism evidence="2 3">
    <name type="scientific">Aspergillus pseudodeflectus</name>
    <dbReference type="NCBI Taxonomy" id="176178"/>
    <lineage>
        <taxon>Eukaryota</taxon>
        <taxon>Fungi</taxon>
        <taxon>Dikarya</taxon>
        <taxon>Ascomycota</taxon>
        <taxon>Pezizomycotina</taxon>
        <taxon>Eurotiomycetes</taxon>
        <taxon>Eurotiomycetidae</taxon>
        <taxon>Eurotiales</taxon>
        <taxon>Aspergillaceae</taxon>
        <taxon>Aspergillus</taxon>
        <taxon>Aspergillus subgen. Nidulantes</taxon>
    </lineage>
</organism>
<accession>A0ABR4KK28</accession>
<name>A0ABR4KK28_9EURO</name>
<comment type="caution">
    <text evidence="2">The sequence shown here is derived from an EMBL/GenBank/DDBJ whole genome shotgun (WGS) entry which is preliminary data.</text>
</comment>
<feature type="domain" description="4Fe-4S ferredoxin-type" evidence="1">
    <location>
        <begin position="91"/>
        <end position="120"/>
    </location>
</feature>